<comment type="caution">
    <text evidence="2">The sequence shown here is derived from an EMBL/GenBank/DDBJ whole genome shotgun (WGS) entry which is preliminary data.</text>
</comment>
<name>A0AAE0N6D8_9PEZI</name>
<evidence type="ECO:0000256" key="1">
    <source>
        <dbReference type="SAM" id="MobiDB-lite"/>
    </source>
</evidence>
<dbReference type="EMBL" id="JAULSN010000005">
    <property type="protein sequence ID" value="KAK3371114.1"/>
    <property type="molecule type" value="Genomic_DNA"/>
</dbReference>
<feature type="region of interest" description="Disordered" evidence="1">
    <location>
        <begin position="295"/>
        <end position="319"/>
    </location>
</feature>
<reference evidence="2" key="2">
    <citation type="submission" date="2023-06" db="EMBL/GenBank/DDBJ databases">
        <authorList>
            <consortium name="Lawrence Berkeley National Laboratory"/>
            <person name="Haridas S."/>
            <person name="Hensen N."/>
            <person name="Bonometti L."/>
            <person name="Westerberg I."/>
            <person name="Brannstrom I.O."/>
            <person name="Guillou S."/>
            <person name="Cros-Aarteil S."/>
            <person name="Calhoun S."/>
            <person name="Kuo A."/>
            <person name="Mondo S."/>
            <person name="Pangilinan J."/>
            <person name="Riley R."/>
            <person name="Labutti K."/>
            <person name="Andreopoulos B."/>
            <person name="Lipzen A."/>
            <person name="Chen C."/>
            <person name="Yanf M."/>
            <person name="Daum C."/>
            <person name="Ng V."/>
            <person name="Clum A."/>
            <person name="Steindorff A."/>
            <person name="Ohm R."/>
            <person name="Martin F."/>
            <person name="Silar P."/>
            <person name="Natvig D."/>
            <person name="Lalanne C."/>
            <person name="Gautier V."/>
            <person name="Ament-Velasquez S.L."/>
            <person name="Kruys A."/>
            <person name="Hutchinson M.I."/>
            <person name="Powell A.J."/>
            <person name="Barry K."/>
            <person name="Miller A.N."/>
            <person name="Grigoriev I.V."/>
            <person name="Debuchy R."/>
            <person name="Gladieux P."/>
            <person name="Thoren M.H."/>
            <person name="Johannesson H."/>
        </authorList>
    </citation>
    <scope>NUCLEOTIDE SEQUENCE</scope>
    <source>
        <strain evidence="2">CBS 958.72</strain>
    </source>
</reference>
<sequence>MAYPTRPFWAGLDPDKPERLDKVLAALHCYQVAPPSGSSFYFEFTVDRQDRHRLANGFPELQKLAAAINKKIAFEYNPSTGKLSTMSLERALAGVKYAAYYAIAASLDSSSDLPAPRSLLAAKLMVLPMEGDADALATFPIGLPPDAPTTMVAFTATGSPSKYAESFINYPSLRTVAVVKLALPMREIDIEKQMKRLAECSYVSVFTRVDGKVKETVHRNPLSAPGGAIKLWLSDLVEQDDLKGLPHECVRPLYNKGGSNPGDITIPYTTILTALQRTYAVYCLSGKEIDGSIDGSGGGSGGNVVRPDSGGKRFSSTAAGGNTGDNTFAKIVGGGGAGKRPMSTLSALVAFNIVNSNTGGYNGGKRFLSGYAASRRPAESTVFRPRPLYMVKLVGAIASSWIRLLARLPRKV</sequence>
<dbReference type="AlphaFoldDB" id="A0AAE0N6D8"/>
<proteinExistence type="predicted"/>
<reference evidence="2" key="1">
    <citation type="journal article" date="2023" name="Mol. Phylogenet. Evol.">
        <title>Genome-scale phylogeny and comparative genomics of the fungal order Sordariales.</title>
        <authorList>
            <person name="Hensen N."/>
            <person name="Bonometti L."/>
            <person name="Westerberg I."/>
            <person name="Brannstrom I.O."/>
            <person name="Guillou S."/>
            <person name="Cros-Aarteil S."/>
            <person name="Calhoun S."/>
            <person name="Haridas S."/>
            <person name="Kuo A."/>
            <person name="Mondo S."/>
            <person name="Pangilinan J."/>
            <person name="Riley R."/>
            <person name="LaButti K."/>
            <person name="Andreopoulos B."/>
            <person name="Lipzen A."/>
            <person name="Chen C."/>
            <person name="Yan M."/>
            <person name="Daum C."/>
            <person name="Ng V."/>
            <person name="Clum A."/>
            <person name="Steindorff A."/>
            <person name="Ohm R.A."/>
            <person name="Martin F."/>
            <person name="Silar P."/>
            <person name="Natvig D.O."/>
            <person name="Lalanne C."/>
            <person name="Gautier V."/>
            <person name="Ament-Velasquez S.L."/>
            <person name="Kruys A."/>
            <person name="Hutchinson M.I."/>
            <person name="Powell A.J."/>
            <person name="Barry K."/>
            <person name="Miller A.N."/>
            <person name="Grigoriev I.V."/>
            <person name="Debuchy R."/>
            <person name="Gladieux P."/>
            <person name="Hiltunen Thoren M."/>
            <person name="Johannesson H."/>
        </authorList>
    </citation>
    <scope>NUCLEOTIDE SEQUENCE</scope>
    <source>
        <strain evidence="2">CBS 958.72</strain>
    </source>
</reference>
<keyword evidence="3" id="KW-1185">Reference proteome</keyword>
<protein>
    <submittedName>
        <fullName evidence="2">Uncharacterized protein</fullName>
    </submittedName>
</protein>
<accession>A0AAE0N6D8</accession>
<dbReference type="Proteomes" id="UP001287356">
    <property type="component" value="Unassembled WGS sequence"/>
</dbReference>
<organism evidence="2 3">
    <name type="scientific">Lasiosphaeria ovina</name>
    <dbReference type="NCBI Taxonomy" id="92902"/>
    <lineage>
        <taxon>Eukaryota</taxon>
        <taxon>Fungi</taxon>
        <taxon>Dikarya</taxon>
        <taxon>Ascomycota</taxon>
        <taxon>Pezizomycotina</taxon>
        <taxon>Sordariomycetes</taxon>
        <taxon>Sordariomycetidae</taxon>
        <taxon>Sordariales</taxon>
        <taxon>Lasiosphaeriaceae</taxon>
        <taxon>Lasiosphaeria</taxon>
    </lineage>
</organism>
<evidence type="ECO:0000313" key="2">
    <source>
        <dbReference type="EMBL" id="KAK3371114.1"/>
    </source>
</evidence>
<evidence type="ECO:0000313" key="3">
    <source>
        <dbReference type="Proteomes" id="UP001287356"/>
    </source>
</evidence>
<gene>
    <name evidence="2" type="ORF">B0T24DRAFT_627790</name>
</gene>